<protein>
    <submittedName>
        <fullName evidence="9 10">Plectin/S10 N-terminal domain-containing protein</fullName>
    </submittedName>
</protein>
<evidence type="ECO:0000256" key="5">
    <source>
        <dbReference type="ARBA" id="ARBA00023274"/>
    </source>
</evidence>
<reference evidence="9 10" key="1">
    <citation type="submission" date="2022-11" db="UniProtKB">
        <authorList>
            <consortium name="WormBaseParasite"/>
        </authorList>
    </citation>
    <scope>IDENTIFICATION</scope>
</reference>
<keyword evidence="8" id="KW-1185">Reference proteome</keyword>
<dbReference type="PANTHER" id="PTHR12146">
    <property type="entry name" value="40S RIBOSOMAL PROTEIN S10"/>
    <property type="match status" value="1"/>
</dbReference>
<evidence type="ECO:0000256" key="6">
    <source>
        <dbReference type="SAM" id="MobiDB-lite"/>
    </source>
</evidence>
<feature type="compositionally biased region" description="Polar residues" evidence="6">
    <location>
        <begin position="134"/>
        <end position="144"/>
    </location>
</feature>
<keyword evidence="3" id="KW-0963">Cytoplasm</keyword>
<feature type="region of interest" description="Disordered" evidence="6">
    <location>
        <begin position="79"/>
        <end position="144"/>
    </location>
</feature>
<evidence type="ECO:0000256" key="1">
    <source>
        <dbReference type="ARBA" id="ARBA00004496"/>
    </source>
</evidence>
<accession>A0A915DT95</accession>
<dbReference type="WBParaSite" id="jg22699">
    <property type="protein sequence ID" value="jg22699"/>
    <property type="gene ID" value="jg22699"/>
</dbReference>
<evidence type="ECO:0000313" key="8">
    <source>
        <dbReference type="Proteomes" id="UP000887574"/>
    </source>
</evidence>
<dbReference type="InterPro" id="IPR036388">
    <property type="entry name" value="WH-like_DNA-bd_sf"/>
</dbReference>
<evidence type="ECO:0000256" key="3">
    <source>
        <dbReference type="ARBA" id="ARBA00022490"/>
    </source>
</evidence>
<dbReference type="GO" id="GO:0003723">
    <property type="term" value="F:RNA binding"/>
    <property type="evidence" value="ECO:0007669"/>
    <property type="project" value="TreeGrafter"/>
</dbReference>
<dbReference type="AlphaFoldDB" id="A0A915DT95"/>
<dbReference type="Proteomes" id="UP000887574">
    <property type="component" value="Unplaced"/>
</dbReference>
<dbReference type="GO" id="GO:0003735">
    <property type="term" value="F:structural constituent of ribosome"/>
    <property type="evidence" value="ECO:0007669"/>
    <property type="project" value="TreeGrafter"/>
</dbReference>
<dbReference type="Pfam" id="PF03501">
    <property type="entry name" value="S10_plectin"/>
    <property type="match status" value="1"/>
</dbReference>
<keyword evidence="4" id="KW-0689">Ribosomal protein</keyword>
<dbReference type="PANTHER" id="PTHR12146:SF0">
    <property type="entry name" value="RIBOSOMAL PROTEIN S10"/>
    <property type="match status" value="1"/>
</dbReference>
<comment type="similarity">
    <text evidence="2">Belongs to the eukaryotic ribosomal protein eS10 family.</text>
</comment>
<feature type="compositionally biased region" description="Basic and acidic residues" evidence="6">
    <location>
        <begin position="89"/>
        <end position="111"/>
    </location>
</feature>
<name>A0A915DT95_9BILA</name>
<evidence type="ECO:0000313" key="9">
    <source>
        <dbReference type="WBParaSite" id="jg22691"/>
    </source>
</evidence>
<evidence type="ECO:0000259" key="7">
    <source>
        <dbReference type="Pfam" id="PF03501"/>
    </source>
</evidence>
<dbReference type="WBParaSite" id="jg22691">
    <property type="protein sequence ID" value="jg22691"/>
    <property type="gene ID" value="jg22691"/>
</dbReference>
<feature type="domain" description="Plectin/eS10 N-terminal" evidence="7">
    <location>
        <begin position="3"/>
        <end position="72"/>
    </location>
</feature>
<dbReference type="Gene3D" id="1.10.10.10">
    <property type="entry name" value="Winged helix-like DNA-binding domain superfamily/Winged helix DNA-binding domain"/>
    <property type="match status" value="1"/>
</dbReference>
<proteinExistence type="inferred from homology"/>
<keyword evidence="5" id="KW-0687">Ribonucleoprotein</keyword>
<dbReference type="InterPro" id="IPR005326">
    <property type="entry name" value="Plectin_eS10_N"/>
</dbReference>
<evidence type="ECO:0000256" key="2">
    <source>
        <dbReference type="ARBA" id="ARBA00007278"/>
    </source>
</evidence>
<evidence type="ECO:0000256" key="4">
    <source>
        <dbReference type="ARBA" id="ARBA00022980"/>
    </source>
</evidence>
<evidence type="ECO:0000313" key="10">
    <source>
        <dbReference type="WBParaSite" id="jg22699"/>
    </source>
</evidence>
<comment type="subcellular location">
    <subcellularLocation>
        <location evidence="1">Cytoplasm</location>
    </subcellularLocation>
</comment>
<dbReference type="InterPro" id="IPR037447">
    <property type="entry name" value="Ribosomal_eS10"/>
</dbReference>
<sequence>MLMPKADRKKIYEHLFEDGVCIAKQDYNLKSHPEIKGVKNLYVIKALKSLVSRGLVKEQFAWRHYYFFLNADATHRVKVEQSKSGMPEKGGRGYGRSESDRAGYRQTDKVAEAGPGAVPVTGHRGGFGRGGGENASQQEEQVPQ</sequence>
<dbReference type="GO" id="GO:0022627">
    <property type="term" value="C:cytosolic small ribosomal subunit"/>
    <property type="evidence" value="ECO:0007669"/>
    <property type="project" value="TreeGrafter"/>
</dbReference>
<feature type="compositionally biased region" description="Gly residues" evidence="6">
    <location>
        <begin position="123"/>
        <end position="133"/>
    </location>
</feature>
<organism evidence="8 9">
    <name type="scientific">Ditylenchus dipsaci</name>
    <dbReference type="NCBI Taxonomy" id="166011"/>
    <lineage>
        <taxon>Eukaryota</taxon>
        <taxon>Metazoa</taxon>
        <taxon>Ecdysozoa</taxon>
        <taxon>Nematoda</taxon>
        <taxon>Chromadorea</taxon>
        <taxon>Rhabditida</taxon>
        <taxon>Tylenchina</taxon>
        <taxon>Tylenchomorpha</taxon>
        <taxon>Sphaerularioidea</taxon>
        <taxon>Anguinidae</taxon>
        <taxon>Anguininae</taxon>
        <taxon>Ditylenchus</taxon>
    </lineage>
</organism>